<dbReference type="Proteomes" id="UP000546213">
    <property type="component" value="Unassembled WGS sequence"/>
</dbReference>
<accession>A0A8H5KNM8</accession>
<comment type="caution">
    <text evidence="1">The sequence shown here is derived from an EMBL/GenBank/DDBJ whole genome shotgun (WGS) entry which is preliminary data.</text>
</comment>
<gene>
    <name evidence="1" type="ORF">FPCIR_13059</name>
</gene>
<dbReference type="EMBL" id="JAAOAS010000461">
    <property type="protein sequence ID" value="KAF5575641.1"/>
    <property type="molecule type" value="Genomic_DNA"/>
</dbReference>
<dbReference type="OrthoDB" id="3535423at2759"/>
<reference evidence="1 2" key="1">
    <citation type="submission" date="2020-05" db="EMBL/GenBank/DDBJ databases">
        <title>Identification and distribution of gene clusters putatively required for synthesis of sphingolipid metabolism inhibitors in phylogenetically diverse species of the filamentous fungus Fusarium.</title>
        <authorList>
            <person name="Kim H.-S."/>
            <person name="Busman M."/>
            <person name="Brown D.W."/>
            <person name="Divon H."/>
            <person name="Uhlig S."/>
            <person name="Proctor R.H."/>
        </authorList>
    </citation>
    <scope>NUCLEOTIDE SEQUENCE [LARGE SCALE GENOMIC DNA]</scope>
    <source>
        <strain evidence="1 2">NRRL 36939</strain>
    </source>
</reference>
<proteinExistence type="predicted"/>
<dbReference type="Gene3D" id="1.10.20.10">
    <property type="entry name" value="Histone, subunit A"/>
    <property type="match status" value="1"/>
</dbReference>
<dbReference type="SUPFAM" id="SSF47113">
    <property type="entry name" value="Histone-fold"/>
    <property type="match status" value="1"/>
</dbReference>
<evidence type="ECO:0000313" key="1">
    <source>
        <dbReference type="EMBL" id="KAF5575641.1"/>
    </source>
</evidence>
<name>A0A8H5KNM8_9HYPO</name>
<dbReference type="InterPro" id="IPR009072">
    <property type="entry name" value="Histone-fold"/>
</dbReference>
<organism evidence="1 2">
    <name type="scientific">Fusarium pseudocircinatum</name>
    <dbReference type="NCBI Taxonomy" id="56676"/>
    <lineage>
        <taxon>Eukaryota</taxon>
        <taxon>Fungi</taxon>
        <taxon>Dikarya</taxon>
        <taxon>Ascomycota</taxon>
        <taxon>Pezizomycotina</taxon>
        <taxon>Sordariomycetes</taxon>
        <taxon>Hypocreomycetidae</taxon>
        <taxon>Hypocreales</taxon>
        <taxon>Nectriaceae</taxon>
        <taxon>Fusarium</taxon>
        <taxon>Fusarium fujikuroi species complex</taxon>
    </lineage>
</organism>
<keyword evidence="2" id="KW-1185">Reference proteome</keyword>
<evidence type="ECO:0008006" key="3">
    <source>
        <dbReference type="Google" id="ProtNLM"/>
    </source>
</evidence>
<evidence type="ECO:0000313" key="2">
    <source>
        <dbReference type="Proteomes" id="UP000546213"/>
    </source>
</evidence>
<protein>
    <recommendedName>
        <fullName evidence="3">Histone H2A</fullName>
    </recommendedName>
</protein>
<dbReference type="AlphaFoldDB" id="A0A8H5KNM8"/>
<dbReference type="GO" id="GO:0046982">
    <property type="term" value="F:protein heterodimerization activity"/>
    <property type="evidence" value="ECO:0007669"/>
    <property type="project" value="InterPro"/>
</dbReference>
<sequence>MVDSPTVHSNFSVVSGELCFGSLHNIWFGSSAPSQGLPAAPPQTDGTVIAHSINYNVAAQKGTWNVFKLIASETSHAVAWFVAHEDVDPTQEVDKILRISGSPYEPDHGSTMNNDTTSEAGVFVINRYDWSYYDRRCFDEIGEGQEEDDDTLANSNSVGIVDRFAARALVKRWQGQRPSRRDSAEHGIWLYISDGEYMFGRFGFNDTHTAARSFLFFSENTEFTKTSFLGIPGTLREYMTPQERFERQLREGVDFSGMDNVQDMVSCQYVSPPPASELIGPYDPSDYILREQDIEALRSYREGNASHNGVELTIHEFVDPWKQPVFNLVNEMALSYLEHFVLPHLGGENVAEMAKTLFPDYEKDSQPISLDVASYRHFNQPDQSLITDFDMSRVSVRLREFLESRSQHKSRVFRDDAIRGICRVLGYIFTEIFELANNAAIDCQHYKILPCHVRLAVFHDEDILSLVCFSKVLWEGNLTRDVYSWGFR</sequence>